<protein>
    <submittedName>
        <fullName evidence="1">Uncharacterized protein</fullName>
    </submittedName>
</protein>
<gene>
    <name evidence="1" type="ORF">ALNOE001_20600</name>
</gene>
<reference evidence="1 2" key="1">
    <citation type="submission" date="2018-06" db="EMBL/GenBank/DDBJ databases">
        <title>Genomic insight into two independent archaeal endosymbiosis events.</title>
        <authorList>
            <person name="Lind A.E."/>
            <person name="Lewis W.H."/>
            <person name="Spang A."/>
            <person name="Guy L."/>
            <person name="Embley M.T."/>
            <person name="Ettema T.J.G."/>
        </authorList>
    </citation>
    <scope>NUCLEOTIDE SEQUENCE [LARGE SCALE GENOMIC DNA]</scope>
    <source>
        <strain evidence="1">NOE</strain>
    </source>
</reference>
<dbReference type="EMBL" id="NIZT01000070">
    <property type="protein sequence ID" value="RBQ22322.1"/>
    <property type="molecule type" value="Genomic_DNA"/>
</dbReference>
<keyword evidence="2" id="KW-1185">Reference proteome</keyword>
<dbReference type="Proteomes" id="UP000253099">
    <property type="component" value="Unassembled WGS sequence"/>
</dbReference>
<accession>A0A366M9Z4</accession>
<evidence type="ECO:0000313" key="1">
    <source>
        <dbReference type="EMBL" id="RBQ22322.1"/>
    </source>
</evidence>
<name>A0A366M9Z4_9EURY</name>
<organism evidence="1 2">
    <name type="scientific">Candidatus Methanobinarius endosymbioticus</name>
    <dbReference type="NCBI Taxonomy" id="2006182"/>
    <lineage>
        <taxon>Archaea</taxon>
        <taxon>Methanobacteriati</taxon>
        <taxon>Methanobacteriota</taxon>
        <taxon>Methanomada group</taxon>
        <taxon>Methanobacteria</taxon>
        <taxon>Methanobacteriales</taxon>
        <taxon>Methanobacteriaceae</taxon>
        <taxon>Candidatus Methanobinarius</taxon>
    </lineage>
</organism>
<evidence type="ECO:0000313" key="2">
    <source>
        <dbReference type="Proteomes" id="UP000253099"/>
    </source>
</evidence>
<comment type="caution">
    <text evidence="1">The sequence shown here is derived from an EMBL/GenBank/DDBJ whole genome shotgun (WGS) entry which is preliminary data.</text>
</comment>
<sequence length="237" mass="27482">MKIVTTPMCEKILKLVGINDYIVNKNPDEEDGDLAILLSESKVKMNSLAIKLNTFSQIRDSVIEVSKLNNENSHSSTFNSSNIFNNSSISNDNLISQKIEKIFSNYSLANEWIQEEKKKEIQKKNSNINIKVYSQFLRDIVEDMGFILVDSINNNFNYNSSCDNNFNEIDENNSSYHDNNFDFVVYPDYMENKLDINSFENKINKNIFISIPTHFNVSKDPIKRAEMRYSILNQLKK</sequence>
<proteinExistence type="predicted"/>
<dbReference type="AlphaFoldDB" id="A0A366M9Z4"/>